<accession>X5DG25</accession>
<dbReference type="RefSeq" id="WP_038558088.1">
    <property type="nucleotide sequence ID" value="NZ_FOHT01000022.1"/>
</dbReference>
<name>X5DG25_9BACT</name>
<evidence type="ECO:0000259" key="2">
    <source>
        <dbReference type="Pfam" id="PF18962"/>
    </source>
</evidence>
<sequence length="193" mass="22398">MKTLFVGILAMFTVSVAMASGNLKVNMADSESEATVMKISNSEMVNYEIKLEDAWGNQIYEMNTEIPRSEINKRYDLSNLENGMYWYSVKTGDEEIRKQLSVNYGEVEVMDVRKTVDPYFYQDGDQIKLTYLNYESEDIRLYVYDNNTLLKEVALGKDFTIHKAIDFSDLNDGEYDVVLTNDYNIYENRVIIN</sequence>
<dbReference type="AlphaFoldDB" id="X5DG25"/>
<dbReference type="HOGENOM" id="CLU_1406810_0_0_10"/>
<dbReference type="InterPro" id="IPR026444">
    <property type="entry name" value="Secre_tail"/>
</dbReference>
<dbReference type="Proteomes" id="UP000181981">
    <property type="component" value="Unassembled WGS sequence"/>
</dbReference>
<evidence type="ECO:0000256" key="1">
    <source>
        <dbReference type="SAM" id="SignalP"/>
    </source>
</evidence>
<evidence type="ECO:0000313" key="3">
    <source>
        <dbReference type="EMBL" id="AHW61893.1"/>
    </source>
</evidence>
<dbReference type="OrthoDB" id="1122048at2"/>
<dbReference type="KEGG" id="dori:FH5T_10495"/>
<organism evidence="4 6">
    <name type="scientific">Draconibacterium orientale</name>
    <dbReference type="NCBI Taxonomy" id="1168034"/>
    <lineage>
        <taxon>Bacteria</taxon>
        <taxon>Pseudomonadati</taxon>
        <taxon>Bacteroidota</taxon>
        <taxon>Bacteroidia</taxon>
        <taxon>Marinilabiliales</taxon>
        <taxon>Prolixibacteraceae</taxon>
        <taxon>Draconibacterium</taxon>
    </lineage>
</organism>
<evidence type="ECO:0000313" key="5">
    <source>
        <dbReference type="Proteomes" id="UP000023772"/>
    </source>
</evidence>
<dbReference type="Pfam" id="PF18962">
    <property type="entry name" value="Por_Secre_tail"/>
    <property type="match status" value="1"/>
</dbReference>
<evidence type="ECO:0000313" key="4">
    <source>
        <dbReference type="EMBL" id="SET75418.1"/>
    </source>
</evidence>
<proteinExistence type="predicted"/>
<feature type="signal peptide" evidence="1">
    <location>
        <begin position="1"/>
        <end position="19"/>
    </location>
</feature>
<dbReference type="EMBL" id="CP007451">
    <property type="protein sequence ID" value="AHW61893.1"/>
    <property type="molecule type" value="Genomic_DNA"/>
</dbReference>
<protein>
    <recommendedName>
        <fullName evidence="2">Secretion system C-terminal sorting domain-containing protein</fullName>
    </recommendedName>
</protein>
<dbReference type="EMBL" id="FOHT01000022">
    <property type="protein sequence ID" value="SET75418.1"/>
    <property type="molecule type" value="Genomic_DNA"/>
</dbReference>
<evidence type="ECO:0000313" key="6">
    <source>
        <dbReference type="Proteomes" id="UP000181981"/>
    </source>
</evidence>
<feature type="chain" id="PRO_5010515024" description="Secretion system C-terminal sorting domain-containing protein" evidence="1">
    <location>
        <begin position="20"/>
        <end position="193"/>
    </location>
</feature>
<keyword evidence="1" id="KW-0732">Signal</keyword>
<dbReference type="Proteomes" id="UP000023772">
    <property type="component" value="Chromosome"/>
</dbReference>
<reference evidence="4 6" key="2">
    <citation type="submission" date="2016-10" db="EMBL/GenBank/DDBJ databases">
        <authorList>
            <person name="de Groot N.N."/>
        </authorList>
    </citation>
    <scope>NUCLEOTIDE SEQUENCE [LARGE SCALE GENOMIC DNA]</scope>
    <source>
        <strain evidence="4 6">DSM 25947</strain>
    </source>
</reference>
<keyword evidence="5" id="KW-1185">Reference proteome</keyword>
<reference evidence="3 5" key="1">
    <citation type="submission" date="2014-03" db="EMBL/GenBank/DDBJ databases">
        <title>Complete genome sequence of a deeply braunched marine Bacteroidia bacterium Draconibacterium orientale type strain FH5T.</title>
        <authorList>
            <person name="Li X."/>
            <person name="Wang X."/>
            <person name="Xie Z."/>
            <person name="Du Z."/>
            <person name="Chen G."/>
        </authorList>
    </citation>
    <scope>NUCLEOTIDE SEQUENCE [LARGE SCALE GENOMIC DNA]</scope>
    <source>
        <strain evidence="3 5">FH5</strain>
    </source>
</reference>
<gene>
    <name evidence="3" type="ORF">FH5T_10495</name>
    <name evidence="4" type="ORF">SAMN05444285_12222</name>
</gene>
<feature type="domain" description="Secretion system C-terminal sorting" evidence="2">
    <location>
        <begin position="38"/>
        <end position="100"/>
    </location>
</feature>